<organism evidence="1">
    <name type="scientific">marine metagenome</name>
    <dbReference type="NCBI Taxonomy" id="408172"/>
    <lineage>
        <taxon>unclassified sequences</taxon>
        <taxon>metagenomes</taxon>
        <taxon>ecological metagenomes</taxon>
    </lineage>
</organism>
<sequence length="203" mass="23513">MHAVVHKPRGEEDKIKLSIAGKERTYYELNDDGLLYKGVGKQFELGDSIRIGFHSRTIKAPTGKKRRNYGFTIQIDDDTPEKLKYKKLGSKVTSADRPGWNYTESGVWYVYLPVKKQGYKIKVEPLKGNPVVYLRLTSNDLIKEGKFSEGLRTVNRQDRWRIETRQDPDSGTDITTTYWYPLLGNEQQQYEISGPTLVRMFTR</sequence>
<reference evidence="1" key="1">
    <citation type="submission" date="2018-05" db="EMBL/GenBank/DDBJ databases">
        <authorList>
            <person name="Lanie J.A."/>
            <person name="Ng W.-L."/>
            <person name="Kazmierczak K.M."/>
            <person name="Andrzejewski T.M."/>
            <person name="Davidsen T.M."/>
            <person name="Wayne K.J."/>
            <person name="Tettelin H."/>
            <person name="Glass J.I."/>
            <person name="Rusch D."/>
            <person name="Podicherti R."/>
            <person name="Tsui H.-C.T."/>
            <person name="Winkler M.E."/>
        </authorList>
    </citation>
    <scope>NUCLEOTIDE SEQUENCE</scope>
</reference>
<name>A0A382FJ55_9ZZZZ</name>
<accession>A0A382FJ55</accession>
<gene>
    <name evidence="1" type="ORF">METZ01_LOCUS215990</name>
</gene>
<proteinExistence type="predicted"/>
<dbReference type="EMBL" id="UINC01050318">
    <property type="protein sequence ID" value="SVB63136.1"/>
    <property type="molecule type" value="Genomic_DNA"/>
</dbReference>
<evidence type="ECO:0000313" key="1">
    <source>
        <dbReference type="EMBL" id="SVB63136.1"/>
    </source>
</evidence>
<feature type="non-terminal residue" evidence="1">
    <location>
        <position position="203"/>
    </location>
</feature>
<dbReference type="AlphaFoldDB" id="A0A382FJ55"/>
<protein>
    <submittedName>
        <fullName evidence="1">Uncharacterized protein</fullName>
    </submittedName>
</protein>